<evidence type="ECO:0000313" key="4">
    <source>
        <dbReference type="EMBL" id="BDD00985.1"/>
    </source>
</evidence>
<keyword evidence="1" id="KW-0378">Hydrolase</keyword>
<proteinExistence type="predicted"/>
<evidence type="ECO:0008006" key="6">
    <source>
        <dbReference type="Google" id="ProtNLM"/>
    </source>
</evidence>
<reference evidence="4 5" key="1">
    <citation type="submission" date="2021-12" db="EMBL/GenBank/DDBJ databases">
        <title>Genome sequencing of bacteria with rrn-lacking chromosome and rrn-plasmid.</title>
        <authorList>
            <person name="Anda M."/>
            <person name="Iwasaki W."/>
        </authorList>
    </citation>
    <scope>NUCLEOTIDE SEQUENCE [LARGE SCALE GENOMIC DNA]</scope>
    <source>
        <strain evidence="4 5">NBRC 101262</strain>
        <plasmid evidence="4 5">pPP1</plasmid>
    </source>
</reference>
<gene>
    <name evidence="4" type="ORF">PEPS_32650</name>
</gene>
<evidence type="ECO:0000313" key="5">
    <source>
        <dbReference type="Proteomes" id="UP001354989"/>
    </source>
</evidence>
<dbReference type="SUPFAM" id="SSF49899">
    <property type="entry name" value="Concanavalin A-like lectins/glucanases"/>
    <property type="match status" value="1"/>
</dbReference>
<protein>
    <recommendedName>
        <fullName evidence="6">Polysaccharide lyase family 7 protein</fullName>
    </recommendedName>
</protein>
<evidence type="ECO:0000259" key="3">
    <source>
        <dbReference type="Pfam" id="PF08787"/>
    </source>
</evidence>
<dbReference type="Pfam" id="PF02018">
    <property type="entry name" value="CBM_4_9"/>
    <property type="match status" value="2"/>
</dbReference>
<dbReference type="Gene3D" id="2.60.120.260">
    <property type="entry name" value="Galactose-binding domain-like"/>
    <property type="match status" value="2"/>
</dbReference>
<feature type="domain" description="CBM-cenC" evidence="2">
    <location>
        <begin position="18"/>
        <end position="91"/>
    </location>
</feature>
<keyword evidence="4" id="KW-0614">Plasmid</keyword>
<dbReference type="InterPro" id="IPR003305">
    <property type="entry name" value="CenC_carb-bd"/>
</dbReference>
<feature type="domain" description="Alginate lyase 2" evidence="3">
    <location>
        <begin position="292"/>
        <end position="522"/>
    </location>
</feature>
<dbReference type="EMBL" id="AP025293">
    <property type="protein sequence ID" value="BDD00985.1"/>
    <property type="molecule type" value="Genomic_DNA"/>
</dbReference>
<dbReference type="Pfam" id="PF08787">
    <property type="entry name" value="Alginate_lyase2"/>
    <property type="match status" value="1"/>
</dbReference>
<dbReference type="InterPro" id="IPR013320">
    <property type="entry name" value="ConA-like_dom_sf"/>
</dbReference>
<feature type="domain" description="CBM-cenC" evidence="2">
    <location>
        <begin position="157"/>
        <end position="231"/>
    </location>
</feature>
<organism evidence="4 5">
    <name type="scientific">Persicobacter psychrovividus</name>
    <dbReference type="NCBI Taxonomy" id="387638"/>
    <lineage>
        <taxon>Bacteria</taxon>
        <taxon>Pseudomonadati</taxon>
        <taxon>Bacteroidota</taxon>
        <taxon>Cytophagia</taxon>
        <taxon>Cytophagales</taxon>
        <taxon>Persicobacteraceae</taxon>
        <taxon>Persicobacter</taxon>
    </lineage>
</organism>
<geneLocation type="plasmid" evidence="4 5">
    <name>pPP1</name>
</geneLocation>
<dbReference type="Proteomes" id="UP001354989">
    <property type="component" value="Plasmid pPP1"/>
</dbReference>
<dbReference type="InterPro" id="IPR008979">
    <property type="entry name" value="Galactose-bd-like_sf"/>
</dbReference>
<keyword evidence="5" id="KW-1185">Reference proteome</keyword>
<name>A0ABM7VJ50_9BACT</name>
<dbReference type="Gene3D" id="2.60.120.200">
    <property type="match status" value="1"/>
</dbReference>
<evidence type="ECO:0000256" key="1">
    <source>
        <dbReference type="ARBA" id="ARBA00022801"/>
    </source>
</evidence>
<evidence type="ECO:0000259" key="2">
    <source>
        <dbReference type="Pfam" id="PF02018"/>
    </source>
</evidence>
<dbReference type="SUPFAM" id="SSF49785">
    <property type="entry name" value="Galactose-binding domain-like"/>
    <property type="match status" value="1"/>
</dbReference>
<accession>A0ABM7VJ50</accession>
<dbReference type="InterPro" id="IPR014895">
    <property type="entry name" value="Alginate_lyase_2"/>
</dbReference>
<sequence>MQAFAQGITSENSKAVELVNPGFENGLKGWEKSGKVAASDVANAGSKSAKMQDRGASFSQIVSVTPKTNYLLSAYVKGKGTLYVQVGGKTFTAEASNKKAFTKIELPFFNKKAKRVTIGGKFADGQVRFDDFVLVTSEEQVVAKGKEKKDAFTAPRLINAGFENGLKGWDVRGKVSKSDVAQTGAKSAKVDDKGDLSQYVRITPFHAYELSVAVKGKGEVYVRVKGKETVKEFNNKAFEVITIPFEAEKAKSIIIGGRYTNGQGRFDDFKLKATDIEVDPNHQFPTAIIPSLTDWKLTLPVDAEGRTNAKVYDVNSRLKNPLEIVGQGLVDFEYTPYFYAKDGEVFFRGICDGVTTKGSKYPRAELRQQVGGGNNYWSVQDHQFLKTELRVTHLPVEKPEVCMVQIHGPEDEPLRVQYHPKYGVYIVWNEDNKDTQNGVPYQLGENLRITVSVEGGFINCHIENLDQGKEYTKYWKSSDETGYFKVGCYTQSNKFLSQIKSGAKDEPKGAYGEVAVKSIELKETYSKQ</sequence>